<proteinExistence type="predicted"/>
<comment type="caution">
    <text evidence="2">The sequence shown here is derived from an EMBL/GenBank/DDBJ whole genome shotgun (WGS) entry which is preliminary data.</text>
</comment>
<name>A0A4R9K590_9LEPT</name>
<dbReference type="PANTHER" id="PTHR46637:SF1">
    <property type="entry name" value="BLL5188 PROTEIN"/>
    <property type="match status" value="1"/>
</dbReference>
<dbReference type="EMBL" id="RQGF01000030">
    <property type="protein sequence ID" value="TGL59518.1"/>
    <property type="molecule type" value="Genomic_DNA"/>
</dbReference>
<dbReference type="InterPro" id="IPR052909">
    <property type="entry name" value="Transposase_6_like"/>
</dbReference>
<reference evidence="2" key="1">
    <citation type="journal article" date="2019" name="PLoS Negl. Trop. Dis.">
        <title>Revisiting the worldwide diversity of Leptospira species in the environment.</title>
        <authorList>
            <person name="Vincent A.T."/>
            <person name="Schiettekatte O."/>
            <person name="Bourhy P."/>
            <person name="Veyrier F.J."/>
            <person name="Picardeau M."/>
        </authorList>
    </citation>
    <scope>NUCLEOTIDE SEQUENCE [LARGE SCALE GENOMIC DNA]</scope>
    <source>
        <strain evidence="2">201702455</strain>
    </source>
</reference>
<dbReference type="AlphaFoldDB" id="A0A4R9K590"/>
<dbReference type="Pfam" id="PF13340">
    <property type="entry name" value="DUF4096"/>
    <property type="match status" value="1"/>
</dbReference>
<gene>
    <name evidence="2" type="ORF">EHQ64_15610</name>
</gene>
<evidence type="ECO:0000313" key="3">
    <source>
        <dbReference type="Proteomes" id="UP000297762"/>
    </source>
</evidence>
<sequence length="153" mass="17824">MKSLSLAESVMLIMTPLPDDLWESVKVKIKGKQAANSNPLGGRPKSNDRHILAGIVYRMEHGISWKDLPARFGKRSTIHSRYKKWLLDGTLEACKTTILQYYLDRFQIELNWNVLEGERVKRRIKKLDDFEEDEIPDTIPLPKFRIIDPFTEL</sequence>
<dbReference type="OrthoDB" id="343405at2"/>
<evidence type="ECO:0000259" key="1">
    <source>
        <dbReference type="Pfam" id="PF13340"/>
    </source>
</evidence>
<dbReference type="InterPro" id="IPR025161">
    <property type="entry name" value="IS402-like_dom"/>
</dbReference>
<feature type="domain" description="Insertion element IS402-like" evidence="1">
    <location>
        <begin position="17"/>
        <end position="93"/>
    </location>
</feature>
<protein>
    <submittedName>
        <fullName evidence="2">Transposase</fullName>
    </submittedName>
</protein>
<dbReference type="PANTHER" id="PTHR46637">
    <property type="entry name" value="TIS1421-TRANSPOSASE PROTEIN A"/>
    <property type="match status" value="1"/>
</dbReference>
<accession>A0A4R9K590</accession>
<organism evidence="2 3">
    <name type="scientific">Leptospira sarikeiensis</name>
    <dbReference type="NCBI Taxonomy" id="2484943"/>
    <lineage>
        <taxon>Bacteria</taxon>
        <taxon>Pseudomonadati</taxon>
        <taxon>Spirochaetota</taxon>
        <taxon>Spirochaetia</taxon>
        <taxon>Leptospirales</taxon>
        <taxon>Leptospiraceae</taxon>
        <taxon>Leptospira</taxon>
    </lineage>
</organism>
<dbReference type="RefSeq" id="WP_135650733.1">
    <property type="nucleotide sequence ID" value="NZ_RQGF01000030.1"/>
</dbReference>
<keyword evidence="3" id="KW-1185">Reference proteome</keyword>
<dbReference type="Proteomes" id="UP000297762">
    <property type="component" value="Unassembled WGS sequence"/>
</dbReference>
<evidence type="ECO:0000313" key="2">
    <source>
        <dbReference type="EMBL" id="TGL59518.1"/>
    </source>
</evidence>